<proteinExistence type="predicted"/>
<keyword evidence="2" id="KW-1185">Reference proteome</keyword>
<dbReference type="EMBL" id="LXQA010297371">
    <property type="protein sequence ID" value="MCI41868.1"/>
    <property type="molecule type" value="Genomic_DNA"/>
</dbReference>
<organism evidence="1 2">
    <name type="scientific">Trifolium medium</name>
    <dbReference type="NCBI Taxonomy" id="97028"/>
    <lineage>
        <taxon>Eukaryota</taxon>
        <taxon>Viridiplantae</taxon>
        <taxon>Streptophyta</taxon>
        <taxon>Embryophyta</taxon>
        <taxon>Tracheophyta</taxon>
        <taxon>Spermatophyta</taxon>
        <taxon>Magnoliopsida</taxon>
        <taxon>eudicotyledons</taxon>
        <taxon>Gunneridae</taxon>
        <taxon>Pentapetalae</taxon>
        <taxon>rosids</taxon>
        <taxon>fabids</taxon>
        <taxon>Fabales</taxon>
        <taxon>Fabaceae</taxon>
        <taxon>Papilionoideae</taxon>
        <taxon>50 kb inversion clade</taxon>
        <taxon>NPAAA clade</taxon>
        <taxon>Hologalegina</taxon>
        <taxon>IRL clade</taxon>
        <taxon>Trifolieae</taxon>
        <taxon>Trifolium</taxon>
    </lineage>
</organism>
<dbReference type="Proteomes" id="UP000265520">
    <property type="component" value="Unassembled WGS sequence"/>
</dbReference>
<accession>A0A392RZ11</accession>
<evidence type="ECO:0000313" key="2">
    <source>
        <dbReference type="Proteomes" id="UP000265520"/>
    </source>
</evidence>
<evidence type="ECO:0000313" key="1">
    <source>
        <dbReference type="EMBL" id="MCI41868.1"/>
    </source>
</evidence>
<name>A0A392RZ11_9FABA</name>
<comment type="caution">
    <text evidence="1">The sequence shown here is derived from an EMBL/GenBank/DDBJ whole genome shotgun (WGS) entry which is preliminary data.</text>
</comment>
<feature type="non-terminal residue" evidence="1">
    <location>
        <position position="1"/>
    </location>
</feature>
<sequence length="83" mass="9015">PTVASSTMIQGAVFRILMGQSLLIRDRELESSGFFSGRVDICSGGLKAYECLSKNEIRIRPLLGSVYFGDFIGVPPIYGTVVL</sequence>
<reference evidence="1 2" key="1">
    <citation type="journal article" date="2018" name="Front. Plant Sci.">
        <title>Red Clover (Trifolium pratense) and Zigzag Clover (T. medium) - A Picture of Genomic Similarities and Differences.</title>
        <authorList>
            <person name="Dluhosova J."/>
            <person name="Istvanek J."/>
            <person name="Nedelnik J."/>
            <person name="Repkova J."/>
        </authorList>
    </citation>
    <scope>NUCLEOTIDE SEQUENCE [LARGE SCALE GENOMIC DNA]</scope>
    <source>
        <strain evidence="2">cv. 10/8</strain>
        <tissue evidence="1">Leaf</tissue>
    </source>
</reference>
<dbReference type="AlphaFoldDB" id="A0A392RZ11"/>
<protein>
    <submittedName>
        <fullName evidence="1">Uncharacterized protein</fullName>
    </submittedName>
</protein>